<feature type="signal peptide" evidence="2">
    <location>
        <begin position="1"/>
        <end position="23"/>
    </location>
</feature>
<dbReference type="InterPro" id="IPR038765">
    <property type="entry name" value="Papain-like_cys_pep_sf"/>
</dbReference>
<dbReference type="Proteomes" id="UP000823927">
    <property type="component" value="Unassembled WGS sequence"/>
</dbReference>
<reference evidence="4" key="1">
    <citation type="submission" date="2020-10" db="EMBL/GenBank/DDBJ databases">
        <authorList>
            <person name="Gilroy R."/>
        </authorList>
    </citation>
    <scope>NUCLEOTIDE SEQUENCE</scope>
    <source>
        <strain evidence="4">CHK178-757</strain>
    </source>
</reference>
<dbReference type="EMBL" id="DVIT01000002">
    <property type="protein sequence ID" value="HIS46015.1"/>
    <property type="molecule type" value="Genomic_DNA"/>
</dbReference>
<reference evidence="4" key="2">
    <citation type="journal article" date="2021" name="PeerJ">
        <title>Extensive microbial diversity within the chicken gut microbiome revealed by metagenomics and culture.</title>
        <authorList>
            <person name="Gilroy R."/>
            <person name="Ravi A."/>
            <person name="Getino M."/>
            <person name="Pursley I."/>
            <person name="Horton D.L."/>
            <person name="Alikhan N.F."/>
            <person name="Baker D."/>
            <person name="Gharbi K."/>
            <person name="Hall N."/>
            <person name="Watson M."/>
            <person name="Adriaenssens E.M."/>
            <person name="Foster-Nyarko E."/>
            <person name="Jarju S."/>
            <person name="Secka A."/>
            <person name="Antonio M."/>
            <person name="Oren A."/>
            <person name="Chaudhuri R.R."/>
            <person name="La Ragione R."/>
            <person name="Hildebrand F."/>
            <person name="Pallen M.J."/>
        </authorList>
    </citation>
    <scope>NUCLEOTIDE SEQUENCE</scope>
    <source>
        <strain evidence="4">CHK178-757</strain>
    </source>
</reference>
<evidence type="ECO:0000256" key="2">
    <source>
        <dbReference type="SAM" id="SignalP"/>
    </source>
</evidence>
<name>A0A9D1F2C4_9FIRM</name>
<accession>A0A9D1F2C4</accession>
<dbReference type="SUPFAM" id="SSF54001">
    <property type="entry name" value="Cysteine proteinases"/>
    <property type="match status" value="1"/>
</dbReference>
<feature type="region of interest" description="Disordered" evidence="1">
    <location>
        <begin position="31"/>
        <end position="69"/>
    </location>
</feature>
<feature type="compositionally biased region" description="Polar residues" evidence="1">
    <location>
        <begin position="31"/>
        <end position="42"/>
    </location>
</feature>
<protein>
    <submittedName>
        <fullName evidence="4">Transglutaminase domain-containing protein</fullName>
    </submittedName>
</protein>
<dbReference type="InterPro" id="IPR002931">
    <property type="entry name" value="Transglutaminase-like"/>
</dbReference>
<organism evidence="4 5">
    <name type="scientific">Candidatus Scybalocola faecigallinarum</name>
    <dbReference type="NCBI Taxonomy" id="2840941"/>
    <lineage>
        <taxon>Bacteria</taxon>
        <taxon>Bacillati</taxon>
        <taxon>Bacillota</taxon>
        <taxon>Clostridia</taxon>
        <taxon>Lachnospirales</taxon>
        <taxon>Lachnospiraceae</taxon>
        <taxon>Lachnospiraceae incertae sedis</taxon>
        <taxon>Candidatus Scybalocola (ex Gilroy et al. 2021)</taxon>
    </lineage>
</organism>
<keyword evidence="2" id="KW-0732">Signal</keyword>
<dbReference type="Gene3D" id="3.10.620.30">
    <property type="match status" value="1"/>
</dbReference>
<feature type="domain" description="Transglutaminase-like" evidence="3">
    <location>
        <begin position="235"/>
        <end position="294"/>
    </location>
</feature>
<feature type="compositionally biased region" description="Basic and acidic residues" evidence="1">
    <location>
        <begin position="44"/>
        <end position="57"/>
    </location>
</feature>
<feature type="chain" id="PRO_5039235582" evidence="2">
    <location>
        <begin position="24"/>
        <end position="330"/>
    </location>
</feature>
<evidence type="ECO:0000259" key="3">
    <source>
        <dbReference type="SMART" id="SM00460"/>
    </source>
</evidence>
<dbReference type="AlphaFoldDB" id="A0A9D1F2C4"/>
<dbReference type="PROSITE" id="PS51257">
    <property type="entry name" value="PROKAR_LIPOPROTEIN"/>
    <property type="match status" value="1"/>
</dbReference>
<evidence type="ECO:0000313" key="4">
    <source>
        <dbReference type="EMBL" id="HIS46015.1"/>
    </source>
</evidence>
<evidence type="ECO:0000313" key="5">
    <source>
        <dbReference type="Proteomes" id="UP000823927"/>
    </source>
</evidence>
<dbReference type="Pfam" id="PF01841">
    <property type="entry name" value="Transglut_core"/>
    <property type="match status" value="1"/>
</dbReference>
<sequence length="330" mass="36142">MSKGTLFPTLTALLTILALFTGACSGSGSQPPAASQSLTAAQTEAKKDEQHQGESLRENTPQVLVPSADGTVTYGNDLASVDASHAEEGYIMAKYTGSKDMAKLLITAPGFEKPYQYTFRSNDYETFPLTGGSGTYTLQVMENVEGNQYATAFSLEEEFTIKDELTPFLYPNQYINFTSGSKAVAKGADLASDARTDLDVVANVYNYVTGNVSYDTEKAGDSQRLKLYLPDPDETLETGKGICFDYAALMVTMLRSQRIPARLEIGYAGTVYHAWISAYVDDIGWVDGIIQFTNNTWTMMDPTFASSGKGDKEIENFITNPDNYQTIYIY</sequence>
<gene>
    <name evidence="4" type="ORF">IAB46_00350</name>
</gene>
<dbReference type="PANTHER" id="PTHR33490">
    <property type="entry name" value="BLR5614 PROTEIN-RELATED"/>
    <property type="match status" value="1"/>
</dbReference>
<evidence type="ECO:0000256" key="1">
    <source>
        <dbReference type="SAM" id="MobiDB-lite"/>
    </source>
</evidence>
<proteinExistence type="predicted"/>
<comment type="caution">
    <text evidence="4">The sequence shown here is derived from an EMBL/GenBank/DDBJ whole genome shotgun (WGS) entry which is preliminary data.</text>
</comment>
<dbReference type="SMART" id="SM00460">
    <property type="entry name" value="TGc"/>
    <property type="match status" value="1"/>
</dbReference>
<dbReference type="PANTHER" id="PTHR33490:SF6">
    <property type="entry name" value="SLL1049 PROTEIN"/>
    <property type="match status" value="1"/>
</dbReference>